<accession>A0ABX9Q3Z4</accession>
<proteinExistence type="predicted"/>
<dbReference type="Gene3D" id="2.170.130.10">
    <property type="entry name" value="TonB-dependent receptor, plug domain"/>
    <property type="match status" value="1"/>
</dbReference>
<dbReference type="Pfam" id="PF07715">
    <property type="entry name" value="Plug"/>
    <property type="match status" value="1"/>
</dbReference>
<reference evidence="2 3" key="1">
    <citation type="submission" date="2018-09" db="EMBL/GenBank/DDBJ databases">
        <authorList>
            <person name="Livingstone P.G."/>
            <person name="Whitworth D.E."/>
        </authorList>
    </citation>
    <scope>NUCLEOTIDE SEQUENCE [LARGE SCALE GENOMIC DNA]</scope>
    <source>
        <strain evidence="2 3">CA031B</strain>
    </source>
</reference>
<feature type="domain" description="TonB-dependent receptor plug" evidence="1">
    <location>
        <begin position="67"/>
        <end position="127"/>
    </location>
</feature>
<evidence type="ECO:0000313" key="3">
    <source>
        <dbReference type="Proteomes" id="UP000278907"/>
    </source>
</evidence>
<name>A0ABX9Q3Z4_9BACT</name>
<feature type="non-terminal residue" evidence="2">
    <location>
        <position position="1"/>
    </location>
</feature>
<keyword evidence="3" id="KW-1185">Reference proteome</keyword>
<protein>
    <submittedName>
        <fullName evidence="2">Plug domain-containing protein</fullName>
    </submittedName>
</protein>
<sequence>YRLTGGNTAMLQRVSATAPGARQLDPVQVQGNAVPPQATIDNLPPAYAGEQVATGGQVGILGERSFRNTPFNQTSYTSDLMRNQNARTLADVVANDPSVRYAWSASSYTTPLVIRGFNFNNNDVSFN</sequence>
<comment type="caution">
    <text evidence="2">The sequence shown here is derived from an EMBL/GenBank/DDBJ whole genome shotgun (WGS) entry which is preliminary data.</text>
</comment>
<dbReference type="InterPro" id="IPR012910">
    <property type="entry name" value="Plug_dom"/>
</dbReference>
<dbReference type="EMBL" id="RAWI01001463">
    <property type="protein sequence ID" value="RKH75062.1"/>
    <property type="molecule type" value="Genomic_DNA"/>
</dbReference>
<gene>
    <name evidence="2" type="ORF">D7Y13_44935</name>
</gene>
<dbReference type="RefSeq" id="WP_147452804.1">
    <property type="nucleotide sequence ID" value="NZ_RAWI01001463.1"/>
</dbReference>
<dbReference type="Proteomes" id="UP000278907">
    <property type="component" value="Unassembled WGS sequence"/>
</dbReference>
<dbReference type="InterPro" id="IPR037066">
    <property type="entry name" value="Plug_dom_sf"/>
</dbReference>
<evidence type="ECO:0000259" key="1">
    <source>
        <dbReference type="Pfam" id="PF07715"/>
    </source>
</evidence>
<feature type="non-terminal residue" evidence="2">
    <location>
        <position position="127"/>
    </location>
</feature>
<evidence type="ECO:0000313" key="2">
    <source>
        <dbReference type="EMBL" id="RKH75062.1"/>
    </source>
</evidence>
<organism evidence="2 3">
    <name type="scientific">Corallococcus praedator</name>
    <dbReference type="NCBI Taxonomy" id="2316724"/>
    <lineage>
        <taxon>Bacteria</taxon>
        <taxon>Pseudomonadati</taxon>
        <taxon>Myxococcota</taxon>
        <taxon>Myxococcia</taxon>
        <taxon>Myxococcales</taxon>
        <taxon>Cystobacterineae</taxon>
        <taxon>Myxococcaceae</taxon>
        <taxon>Corallococcus</taxon>
    </lineage>
</organism>
<dbReference type="SUPFAM" id="SSF56935">
    <property type="entry name" value="Porins"/>
    <property type="match status" value="1"/>
</dbReference>